<dbReference type="EMBL" id="CP007033">
    <property type="protein sequence ID" value="AHF08942.1"/>
    <property type="molecule type" value="Genomic_DNA"/>
</dbReference>
<gene>
    <name evidence="4" type="ORF">DEHRE_01375</name>
    <name evidence="5" type="ORF">DEHRE_08875</name>
    <name evidence="6" type="ORF">DEHRE_08960</name>
    <name evidence="7" type="ORF">DEHRE_10760</name>
</gene>
<evidence type="ECO:0000313" key="5">
    <source>
        <dbReference type="EMBL" id="AHF10183.1"/>
    </source>
</evidence>
<evidence type="ECO:0000313" key="7">
    <source>
        <dbReference type="EMBL" id="AHF10478.1"/>
    </source>
</evidence>
<evidence type="ECO:0000259" key="2">
    <source>
        <dbReference type="Pfam" id="PF05598"/>
    </source>
</evidence>
<evidence type="ECO:0000259" key="3">
    <source>
        <dbReference type="Pfam" id="PF13751"/>
    </source>
</evidence>
<proteinExistence type="predicted"/>
<sequence length="469" mass="55100">MPYKNGINREQITLFPESIDDYITEDNEVQFIDAFVDNIETEFKYSKTSETGRPPYNPKDLLKLYLYGYINAIRSSRKLEKECHRNLEVMWLLKSLRPDHKTIANFRKDNKEEIPKVFKEFTLLCKKLSMFGGEIVSVDGSKFKAVNSKKQNVVKEKAVARIKEIEKQINEYLKEIEENDKNEEDTKTITKEELQERIETIKKRKEKYETLKAKMEETGETQISSTDPNSRLMMNNRKMEVCYNIQTIVDERNKLILDYKVTNEVSDINQLSIMALKAQDILQTENIDVLADKGYYKSTEIKACIDNGMVPYVSKPEVSGGKGYKLEKFEYIKEKDIYICPGKQELTYRKQTNKNGKIIRSYYTKGCKYCKIRSQCTENKTGREIQRWEHEEILEEMQKRLKENAEKYFLRRCLSEHPFGTIKRTMNAAYLLMKGFEKVEVEISLIMLSYNIKRVINILGVKKLIEVLG</sequence>
<keyword evidence="1" id="KW-0175">Coiled coil</keyword>
<organism evidence="6 8">
    <name type="scientific">Dehalobacter restrictus (strain DSM 9455 / PER-K23)</name>
    <dbReference type="NCBI Taxonomy" id="871738"/>
    <lineage>
        <taxon>Bacteria</taxon>
        <taxon>Bacillati</taxon>
        <taxon>Bacillota</taxon>
        <taxon>Clostridia</taxon>
        <taxon>Eubacteriales</taxon>
        <taxon>Desulfitobacteriaceae</taxon>
        <taxon>Dehalobacter</taxon>
    </lineage>
</organism>
<dbReference type="InterPro" id="IPR025668">
    <property type="entry name" value="Tnp_DDE_dom"/>
</dbReference>
<name>A0ABN4BVW7_DEHRP</name>
<dbReference type="EMBL" id="CP007033">
    <property type="protein sequence ID" value="AHF10478.1"/>
    <property type="molecule type" value="Genomic_DNA"/>
</dbReference>
<dbReference type="NCBIfam" id="NF033551">
    <property type="entry name" value="transpos_IS1182"/>
    <property type="match status" value="1"/>
</dbReference>
<dbReference type="PANTHER" id="PTHR33408">
    <property type="entry name" value="TRANSPOSASE"/>
    <property type="match status" value="1"/>
</dbReference>
<evidence type="ECO:0000313" key="4">
    <source>
        <dbReference type="EMBL" id="AHF08942.1"/>
    </source>
</evidence>
<reference evidence="6 8" key="1">
    <citation type="journal article" date="2013" name="Stand. Genomic Sci.">
        <title>Complete genome sequence of Dehalobacter restrictus PER-K23(T.).</title>
        <authorList>
            <person name="Kruse T."/>
            <person name="Maillard J."/>
            <person name="Goodwin L."/>
            <person name="Woyke T."/>
            <person name="Teshima H."/>
            <person name="Bruce D."/>
            <person name="Detter C."/>
            <person name="Tapia R."/>
            <person name="Han C."/>
            <person name="Huntemann M."/>
            <person name="Wei C.L."/>
            <person name="Han J."/>
            <person name="Chen A."/>
            <person name="Kyrpides N."/>
            <person name="Szeto E."/>
            <person name="Markowitz V."/>
            <person name="Ivanova N."/>
            <person name="Pagani I."/>
            <person name="Pati A."/>
            <person name="Pitluck S."/>
            <person name="Nolan M."/>
            <person name="Holliger C."/>
            <person name="Smidt H."/>
        </authorList>
    </citation>
    <scope>NUCLEOTIDE SEQUENCE [LARGE SCALE GENOMIC DNA]</scope>
    <source>
        <strain evidence="8">DSM 9455</strain>
        <strain evidence="6">PER-K23</strain>
    </source>
</reference>
<accession>A0ABN4BVW7</accession>
<dbReference type="InterPro" id="IPR047629">
    <property type="entry name" value="IS1182_transpos"/>
</dbReference>
<dbReference type="RefSeq" id="WP_019226930.1">
    <property type="nucleotide sequence ID" value="NZ_CP007033.1"/>
</dbReference>
<feature type="domain" description="Transposase DDE" evidence="3">
    <location>
        <begin position="339"/>
        <end position="455"/>
    </location>
</feature>
<dbReference type="EMBL" id="CP007033">
    <property type="protein sequence ID" value="AHF10196.1"/>
    <property type="molecule type" value="Genomic_DNA"/>
</dbReference>
<evidence type="ECO:0000313" key="8">
    <source>
        <dbReference type="Proteomes" id="UP000018934"/>
    </source>
</evidence>
<dbReference type="Pfam" id="PF05598">
    <property type="entry name" value="DUF772"/>
    <property type="match status" value="1"/>
</dbReference>
<keyword evidence="8" id="KW-1185">Reference proteome</keyword>
<protein>
    <submittedName>
        <fullName evidence="6">Transposase IS4</fullName>
    </submittedName>
</protein>
<dbReference type="Pfam" id="PF13751">
    <property type="entry name" value="DDE_Tnp_1_6"/>
    <property type="match status" value="1"/>
</dbReference>
<feature type="domain" description="Transposase InsH N-terminal" evidence="2">
    <location>
        <begin position="18"/>
        <end position="108"/>
    </location>
</feature>
<feature type="coiled-coil region" evidence="1">
    <location>
        <begin position="155"/>
        <end position="221"/>
    </location>
</feature>
<dbReference type="EMBL" id="CP007033">
    <property type="protein sequence ID" value="AHF10183.1"/>
    <property type="molecule type" value="Genomic_DNA"/>
</dbReference>
<evidence type="ECO:0000313" key="6">
    <source>
        <dbReference type="EMBL" id="AHF10196.1"/>
    </source>
</evidence>
<evidence type="ECO:0000256" key="1">
    <source>
        <dbReference type="SAM" id="Coils"/>
    </source>
</evidence>
<dbReference type="PANTHER" id="PTHR33408:SF2">
    <property type="entry name" value="TRANSPOSASE DDE DOMAIN-CONTAINING PROTEIN"/>
    <property type="match status" value="1"/>
</dbReference>
<dbReference type="InterPro" id="IPR008490">
    <property type="entry name" value="Transposase_InsH_N"/>
</dbReference>
<dbReference type="Proteomes" id="UP000018934">
    <property type="component" value="Chromosome"/>
</dbReference>